<name>A0A1X4GC21_9CYAN</name>
<gene>
    <name evidence="1" type="ORF">B7O87_02015</name>
</gene>
<evidence type="ECO:0000313" key="2">
    <source>
        <dbReference type="Proteomes" id="UP000192997"/>
    </source>
</evidence>
<dbReference type="EMBL" id="NBYN01000009">
    <property type="protein sequence ID" value="OSO94672.1"/>
    <property type="molecule type" value="Genomic_DNA"/>
</dbReference>
<proteinExistence type="predicted"/>
<dbReference type="Proteomes" id="UP000192997">
    <property type="component" value="Unassembled WGS sequence"/>
</dbReference>
<protein>
    <submittedName>
        <fullName evidence="1">Uncharacterized protein</fullName>
    </submittedName>
</protein>
<sequence>MLNQKEMNSITQVDELAEILTAARRMQQEWLEYGVNYVHLYVEDVEGDWLEKWGENEEVVENLLLDQIKEFLISNDDIAVKIRHGLRDRSLFELAVDLAAYLGVDSGEEKVSVLMDILSNYLDLCDLDLIDLASRLMVDVLPRNRESSLGQLTKYK</sequence>
<dbReference type="AlphaFoldDB" id="A0A1X4GC21"/>
<accession>A0A1X4GC21</accession>
<reference evidence="2" key="1">
    <citation type="submission" date="2017-04" db="EMBL/GenBank/DDBJ databases">
        <authorList>
            <person name="Abreu V.A."/>
            <person name="Popin R.V."/>
            <person name="Rigonato J."/>
            <person name="Andreote A.P."/>
            <person name="Schaker P.C."/>
            <person name="Hoff-Risseti C."/>
            <person name="Alvarenga D.O."/>
            <person name="Varani A.M."/>
            <person name="Fiore M.F."/>
        </authorList>
    </citation>
    <scope>NUCLEOTIDE SEQUENCE [LARGE SCALE GENOMIC DNA]</scope>
    <source>
        <strain evidence="2">CENA303</strain>
    </source>
</reference>
<evidence type="ECO:0000313" key="1">
    <source>
        <dbReference type="EMBL" id="OSO94672.1"/>
    </source>
</evidence>
<comment type="caution">
    <text evidence="1">The sequence shown here is derived from an EMBL/GenBank/DDBJ whole genome shotgun (WGS) entry which is preliminary data.</text>
</comment>
<dbReference type="RefSeq" id="WP_085727057.1">
    <property type="nucleotide sequence ID" value="NZ_NBYN01000009.1"/>
</dbReference>
<organism evidence="1 2">
    <name type="scientific">Cylindrospermopsis raciborskii CENA303</name>
    <dbReference type="NCBI Taxonomy" id="1170769"/>
    <lineage>
        <taxon>Bacteria</taxon>
        <taxon>Bacillati</taxon>
        <taxon>Cyanobacteriota</taxon>
        <taxon>Cyanophyceae</taxon>
        <taxon>Nostocales</taxon>
        <taxon>Aphanizomenonaceae</taxon>
        <taxon>Cylindrospermopsis</taxon>
    </lineage>
</organism>